<feature type="domain" description="N-acetyltransferase" evidence="1">
    <location>
        <begin position="8"/>
        <end position="173"/>
    </location>
</feature>
<reference evidence="2 3" key="1">
    <citation type="submission" date="2017-04" db="EMBL/GenBank/DDBJ databases">
        <authorList>
            <person name="Afonso C.L."/>
            <person name="Miller P.J."/>
            <person name="Scott M.A."/>
            <person name="Spackman E."/>
            <person name="Goraichik I."/>
            <person name="Dimitrov K.M."/>
            <person name="Suarez D.L."/>
            <person name="Swayne D.E."/>
        </authorList>
    </citation>
    <scope>NUCLEOTIDE SEQUENCE [LARGE SCALE GENOMIC DNA]</scope>
    <source>
        <strain evidence="2 3">11</strain>
    </source>
</reference>
<dbReference type="Proteomes" id="UP000193834">
    <property type="component" value="Unassembled WGS sequence"/>
</dbReference>
<dbReference type="PANTHER" id="PTHR43415">
    <property type="entry name" value="SPERMIDINE N(1)-ACETYLTRANSFERASE"/>
    <property type="match status" value="1"/>
</dbReference>
<evidence type="ECO:0000313" key="3">
    <source>
        <dbReference type="Proteomes" id="UP000193834"/>
    </source>
</evidence>
<evidence type="ECO:0000313" key="2">
    <source>
        <dbReference type="EMBL" id="SMG29535.1"/>
    </source>
</evidence>
<proteinExistence type="predicted"/>
<sequence>MLFESSRIYLRKMTEADVELYHQWRNDMVVMQTTSPHLELVSLEDTRQFVTQVILGSNTSKNYMIVDKENHEAIGITAIVHMDDKNRNGECILELGNKAYWGKGYGTEALQLLLHYAFLECNLHRMALRVFSFNDRAIRLYLKLGFKQEGISRQSIYREGQWHDIIHMGMLQEEYRAAIA</sequence>
<dbReference type="SUPFAM" id="SSF55729">
    <property type="entry name" value="Acyl-CoA N-acyltransferases (Nat)"/>
    <property type="match status" value="1"/>
</dbReference>
<gene>
    <name evidence="2" type="ORF">SAMN06295960_1772</name>
</gene>
<keyword evidence="2" id="KW-0808">Transferase</keyword>
<accession>A0A1X7JNJ7</accession>
<keyword evidence="3" id="KW-1185">Reference proteome</keyword>
<dbReference type="InterPro" id="IPR000182">
    <property type="entry name" value="GNAT_dom"/>
</dbReference>
<dbReference type="STRING" id="1852522.SAMN06295960_1772"/>
<dbReference type="Gene3D" id="3.40.630.30">
    <property type="match status" value="1"/>
</dbReference>
<dbReference type="Pfam" id="PF13302">
    <property type="entry name" value="Acetyltransf_3"/>
    <property type="match status" value="1"/>
</dbReference>
<organism evidence="2 3">
    <name type="scientific">Paenibacillus aquistagni</name>
    <dbReference type="NCBI Taxonomy" id="1852522"/>
    <lineage>
        <taxon>Bacteria</taxon>
        <taxon>Bacillati</taxon>
        <taxon>Bacillota</taxon>
        <taxon>Bacilli</taxon>
        <taxon>Bacillales</taxon>
        <taxon>Paenibacillaceae</taxon>
        <taxon>Paenibacillus</taxon>
    </lineage>
</organism>
<dbReference type="InterPro" id="IPR016181">
    <property type="entry name" value="Acyl_CoA_acyltransferase"/>
</dbReference>
<dbReference type="RefSeq" id="WP_085493873.1">
    <property type="nucleotide sequence ID" value="NZ_FXAZ01000001.1"/>
</dbReference>
<dbReference type="PROSITE" id="PS51186">
    <property type="entry name" value="GNAT"/>
    <property type="match status" value="1"/>
</dbReference>
<protein>
    <submittedName>
        <fullName evidence="2">Protein N-acetyltransferase, RimJ/RimL family</fullName>
    </submittedName>
</protein>
<dbReference type="EMBL" id="FXAZ01000001">
    <property type="protein sequence ID" value="SMG29535.1"/>
    <property type="molecule type" value="Genomic_DNA"/>
</dbReference>
<evidence type="ECO:0000259" key="1">
    <source>
        <dbReference type="PROSITE" id="PS51186"/>
    </source>
</evidence>
<name>A0A1X7JNJ7_9BACL</name>
<dbReference type="GO" id="GO:0016747">
    <property type="term" value="F:acyltransferase activity, transferring groups other than amino-acyl groups"/>
    <property type="evidence" value="ECO:0007669"/>
    <property type="project" value="InterPro"/>
</dbReference>
<dbReference type="OrthoDB" id="9795206at2"/>
<dbReference type="PANTHER" id="PTHR43415:SF3">
    <property type="entry name" value="GNAT-FAMILY ACETYLTRANSFERASE"/>
    <property type="match status" value="1"/>
</dbReference>
<dbReference type="AlphaFoldDB" id="A0A1X7JNJ7"/>